<evidence type="ECO:0000313" key="4">
    <source>
        <dbReference type="Proteomes" id="UP000256708"/>
    </source>
</evidence>
<comment type="caution">
    <text evidence="3">The sequence shown here is derived from an EMBL/GenBank/DDBJ whole genome shotgun (WGS) entry which is preliminary data.</text>
</comment>
<keyword evidence="1" id="KW-1133">Transmembrane helix</keyword>
<dbReference type="EMBL" id="QRGR01000019">
    <property type="protein sequence ID" value="RDV14005.1"/>
    <property type="molecule type" value="Genomic_DNA"/>
</dbReference>
<evidence type="ECO:0000256" key="1">
    <source>
        <dbReference type="SAM" id="Phobius"/>
    </source>
</evidence>
<accession>A0A3D8L9C6</accession>
<organism evidence="3 4">
    <name type="scientific">Pontibacter diazotrophicus</name>
    <dbReference type="NCBI Taxonomy" id="1400979"/>
    <lineage>
        <taxon>Bacteria</taxon>
        <taxon>Pseudomonadati</taxon>
        <taxon>Bacteroidota</taxon>
        <taxon>Cytophagia</taxon>
        <taxon>Cytophagales</taxon>
        <taxon>Hymenobacteraceae</taxon>
        <taxon>Pontibacter</taxon>
    </lineage>
</organism>
<keyword evidence="1" id="KW-0472">Membrane</keyword>
<dbReference type="AlphaFoldDB" id="A0A3D8L9C6"/>
<name>A0A3D8L9C6_9BACT</name>
<evidence type="ECO:0000256" key="2">
    <source>
        <dbReference type="SAM" id="SignalP"/>
    </source>
</evidence>
<feature type="signal peptide" evidence="2">
    <location>
        <begin position="1"/>
        <end position="26"/>
    </location>
</feature>
<feature type="chain" id="PRO_5017832257" evidence="2">
    <location>
        <begin position="27"/>
        <end position="212"/>
    </location>
</feature>
<protein>
    <submittedName>
        <fullName evidence="3">Uncharacterized protein</fullName>
    </submittedName>
</protein>
<sequence>MKTNLSMKKATVPFFIFFLLLQLVQAQDIITKRTGEKVEAKVLEISTLEVKYKLFTNLEGPTYVVPKSEIMLIQYPDNTSETFELNEAAPVVALASADAEAPAASKATALQLYNQGQTDAITYYDGYKSAGTAVLITSLLSPVLGLAPAIGTSVTTPKQQNLDAPDSSLLQQPDYASGYRKKARKIKAGKVWTNWAIGLGTNVVLILLLNNS</sequence>
<keyword evidence="1" id="KW-0812">Transmembrane</keyword>
<proteinExistence type="predicted"/>
<dbReference type="Proteomes" id="UP000256708">
    <property type="component" value="Unassembled WGS sequence"/>
</dbReference>
<reference evidence="4" key="1">
    <citation type="submission" date="2018-08" db="EMBL/GenBank/DDBJ databases">
        <authorList>
            <person name="Liu Z.-W."/>
            <person name="Du Z.-J."/>
        </authorList>
    </citation>
    <scope>NUCLEOTIDE SEQUENCE [LARGE SCALE GENOMIC DNA]</scope>
    <source>
        <strain evidence="4">H4X</strain>
    </source>
</reference>
<evidence type="ECO:0000313" key="3">
    <source>
        <dbReference type="EMBL" id="RDV14005.1"/>
    </source>
</evidence>
<keyword evidence="2" id="KW-0732">Signal</keyword>
<keyword evidence="4" id="KW-1185">Reference proteome</keyword>
<feature type="transmembrane region" description="Helical" evidence="1">
    <location>
        <begin position="191"/>
        <end position="209"/>
    </location>
</feature>
<gene>
    <name evidence="3" type="ORF">DXT99_17040</name>
</gene>